<name>A0A2G8S1L7_9APHY</name>
<dbReference type="InterPro" id="IPR008947">
    <property type="entry name" value="PLipase_C/P1_nuclease_dom_sf"/>
</dbReference>
<keyword evidence="7" id="KW-0325">Glycoprotein</keyword>
<keyword evidence="4" id="KW-0255">Endonuclease</keyword>
<dbReference type="GO" id="GO:0046872">
    <property type="term" value="F:metal ion binding"/>
    <property type="evidence" value="ECO:0007669"/>
    <property type="project" value="UniProtKB-KW"/>
</dbReference>
<sequence>MRPSSLQAFVLAAVFARAPTAYAWGAAGHEIVATIAQIHLPKPVLETVCDILNFGDSATSYSSSSSRSHSQAYPPCHLAPIAAWADQIRSKPQYRYTAPMHYINALDDLPADSCAFPGPQGWSGRPNQNVLSALGNVSHVLRGFAAGDQSVSAANEALRFFVHWVGDMHQPLHMSGREKGGNGARVAWNGRVTNLHSVWDGLLIAQSVRQTPRNYSSPLGGTAGAFVEPHLRGAIYDPYIRRIMHEGLSEGGRFHEDSPAWLDCPEPAFTASEQGSQEPLRPVVLGLTTPAGTEKKWDDATLCPYAWAKPIHALNCDLPVWPHELDQGGHQDAFAAEVHEHGHEHEYSIEEELADFDHVLGIHVESTRPPRHPELVELDTPEYAGKIADGWVVERLLAMAGVRLAGLLTDIFHDVSGEMPSKA</sequence>
<dbReference type="GO" id="GO:0006308">
    <property type="term" value="P:DNA catabolic process"/>
    <property type="evidence" value="ECO:0007669"/>
    <property type="project" value="InterPro"/>
</dbReference>
<keyword evidence="3" id="KW-0479">Metal-binding</keyword>
<keyword evidence="2" id="KW-0540">Nuclease</keyword>
<evidence type="ECO:0000313" key="10">
    <source>
        <dbReference type="Proteomes" id="UP000230002"/>
    </source>
</evidence>
<comment type="similarity">
    <text evidence="1">Belongs to the nuclease type I family.</text>
</comment>
<evidence type="ECO:0000256" key="4">
    <source>
        <dbReference type="ARBA" id="ARBA00022759"/>
    </source>
</evidence>
<protein>
    <recommendedName>
        <fullName evidence="11">Phospholipase C/P1 nuclease</fullName>
    </recommendedName>
</protein>
<dbReference type="OrthoDB" id="441446at2759"/>
<dbReference type="InterPro" id="IPR003154">
    <property type="entry name" value="S1/P1nuclease"/>
</dbReference>
<keyword evidence="8" id="KW-0732">Signal</keyword>
<evidence type="ECO:0000256" key="6">
    <source>
        <dbReference type="ARBA" id="ARBA00023157"/>
    </source>
</evidence>
<dbReference type="Proteomes" id="UP000230002">
    <property type="component" value="Unassembled WGS sequence"/>
</dbReference>
<keyword evidence="10" id="KW-1185">Reference proteome</keyword>
<dbReference type="CDD" id="cd11010">
    <property type="entry name" value="S1-P1_nuclease"/>
    <property type="match status" value="1"/>
</dbReference>
<keyword evidence="6" id="KW-1015">Disulfide bond</keyword>
<feature type="chain" id="PRO_5013688178" description="Phospholipase C/P1 nuclease" evidence="8">
    <location>
        <begin position="24"/>
        <end position="423"/>
    </location>
</feature>
<evidence type="ECO:0000256" key="3">
    <source>
        <dbReference type="ARBA" id="ARBA00022723"/>
    </source>
</evidence>
<evidence type="ECO:0000313" key="9">
    <source>
        <dbReference type="EMBL" id="PIL27673.1"/>
    </source>
</evidence>
<evidence type="ECO:0000256" key="8">
    <source>
        <dbReference type="SAM" id="SignalP"/>
    </source>
</evidence>
<reference evidence="9 10" key="1">
    <citation type="journal article" date="2015" name="Sci. Rep.">
        <title>Chromosome-level genome map provides insights into diverse defense mechanisms in the medicinal fungus Ganoderma sinense.</title>
        <authorList>
            <person name="Zhu Y."/>
            <person name="Xu J."/>
            <person name="Sun C."/>
            <person name="Zhou S."/>
            <person name="Xu H."/>
            <person name="Nelson D.R."/>
            <person name="Qian J."/>
            <person name="Song J."/>
            <person name="Luo H."/>
            <person name="Xiang L."/>
            <person name="Li Y."/>
            <person name="Xu Z."/>
            <person name="Ji A."/>
            <person name="Wang L."/>
            <person name="Lu S."/>
            <person name="Hayward A."/>
            <person name="Sun W."/>
            <person name="Li X."/>
            <person name="Schwartz D.C."/>
            <person name="Wang Y."/>
            <person name="Chen S."/>
        </authorList>
    </citation>
    <scope>NUCLEOTIDE SEQUENCE [LARGE SCALE GENOMIC DNA]</scope>
    <source>
        <strain evidence="9 10">ZZ0214-1</strain>
    </source>
</reference>
<dbReference type="Pfam" id="PF02265">
    <property type="entry name" value="S1-P1_nuclease"/>
    <property type="match status" value="1"/>
</dbReference>
<accession>A0A2G8S1L7</accession>
<dbReference type="AlphaFoldDB" id="A0A2G8S1L7"/>
<dbReference type="Gene3D" id="1.10.575.10">
    <property type="entry name" value="P1 Nuclease"/>
    <property type="match status" value="1"/>
</dbReference>
<dbReference type="SUPFAM" id="SSF48537">
    <property type="entry name" value="Phospholipase C/P1 nuclease"/>
    <property type="match status" value="1"/>
</dbReference>
<evidence type="ECO:0008006" key="11">
    <source>
        <dbReference type="Google" id="ProtNLM"/>
    </source>
</evidence>
<dbReference type="PANTHER" id="PTHR33146">
    <property type="entry name" value="ENDONUCLEASE 4"/>
    <property type="match status" value="1"/>
</dbReference>
<dbReference type="STRING" id="1077348.A0A2G8S1L7"/>
<feature type="signal peptide" evidence="8">
    <location>
        <begin position="1"/>
        <end position="23"/>
    </location>
</feature>
<evidence type="ECO:0000256" key="1">
    <source>
        <dbReference type="ARBA" id="ARBA00009547"/>
    </source>
</evidence>
<keyword evidence="5" id="KW-0378">Hydrolase</keyword>
<dbReference type="EMBL" id="AYKW01000034">
    <property type="protein sequence ID" value="PIL27673.1"/>
    <property type="molecule type" value="Genomic_DNA"/>
</dbReference>
<comment type="caution">
    <text evidence="9">The sequence shown here is derived from an EMBL/GenBank/DDBJ whole genome shotgun (WGS) entry which is preliminary data.</text>
</comment>
<gene>
    <name evidence="9" type="ORF">GSI_10825</name>
</gene>
<dbReference type="GO" id="GO:0004519">
    <property type="term" value="F:endonuclease activity"/>
    <property type="evidence" value="ECO:0007669"/>
    <property type="project" value="UniProtKB-KW"/>
</dbReference>
<organism evidence="9 10">
    <name type="scientific">Ganoderma sinense ZZ0214-1</name>
    <dbReference type="NCBI Taxonomy" id="1077348"/>
    <lineage>
        <taxon>Eukaryota</taxon>
        <taxon>Fungi</taxon>
        <taxon>Dikarya</taxon>
        <taxon>Basidiomycota</taxon>
        <taxon>Agaricomycotina</taxon>
        <taxon>Agaricomycetes</taxon>
        <taxon>Polyporales</taxon>
        <taxon>Polyporaceae</taxon>
        <taxon>Ganoderma</taxon>
    </lineage>
</organism>
<dbReference type="GO" id="GO:0016788">
    <property type="term" value="F:hydrolase activity, acting on ester bonds"/>
    <property type="evidence" value="ECO:0007669"/>
    <property type="project" value="InterPro"/>
</dbReference>
<evidence type="ECO:0000256" key="5">
    <source>
        <dbReference type="ARBA" id="ARBA00022801"/>
    </source>
</evidence>
<dbReference type="GO" id="GO:0003676">
    <property type="term" value="F:nucleic acid binding"/>
    <property type="evidence" value="ECO:0007669"/>
    <property type="project" value="InterPro"/>
</dbReference>
<evidence type="ECO:0000256" key="2">
    <source>
        <dbReference type="ARBA" id="ARBA00022722"/>
    </source>
</evidence>
<evidence type="ECO:0000256" key="7">
    <source>
        <dbReference type="ARBA" id="ARBA00023180"/>
    </source>
</evidence>
<proteinExistence type="inferred from homology"/>
<dbReference type="PANTHER" id="PTHR33146:SF29">
    <property type="entry name" value="S1_P1 NUCLEASE"/>
    <property type="match status" value="1"/>
</dbReference>